<organism evidence="3 4">
    <name type="scientific">Rotaria magnacalcarata</name>
    <dbReference type="NCBI Taxonomy" id="392030"/>
    <lineage>
        <taxon>Eukaryota</taxon>
        <taxon>Metazoa</taxon>
        <taxon>Spiralia</taxon>
        <taxon>Gnathifera</taxon>
        <taxon>Rotifera</taxon>
        <taxon>Eurotatoria</taxon>
        <taxon>Bdelloidea</taxon>
        <taxon>Philodinida</taxon>
        <taxon>Philodinidae</taxon>
        <taxon>Rotaria</taxon>
    </lineage>
</organism>
<dbReference type="AlphaFoldDB" id="A0A8S3JBP8"/>
<accession>A0A8S3JBP8</accession>
<evidence type="ECO:0000313" key="4">
    <source>
        <dbReference type="Proteomes" id="UP000681720"/>
    </source>
</evidence>
<proteinExistence type="predicted"/>
<evidence type="ECO:0000313" key="3">
    <source>
        <dbReference type="EMBL" id="CAF5213625.1"/>
    </source>
</evidence>
<evidence type="ECO:0000256" key="1">
    <source>
        <dbReference type="SAM" id="MobiDB-lite"/>
    </source>
</evidence>
<reference evidence="3" key="1">
    <citation type="submission" date="2021-02" db="EMBL/GenBank/DDBJ databases">
        <authorList>
            <person name="Nowell W R."/>
        </authorList>
    </citation>
    <scope>NUCLEOTIDE SEQUENCE</scope>
</reference>
<dbReference type="EMBL" id="CAJOBJ010355520">
    <property type="protein sequence ID" value="CAF5213625.1"/>
    <property type="molecule type" value="Genomic_DNA"/>
</dbReference>
<name>A0A8S3JBP8_9BILA</name>
<protein>
    <submittedName>
        <fullName evidence="3">Uncharacterized protein</fullName>
    </submittedName>
</protein>
<evidence type="ECO:0000313" key="2">
    <source>
        <dbReference type="EMBL" id="CAF5141699.1"/>
    </source>
</evidence>
<dbReference type="EMBL" id="CAJOBH010252428">
    <property type="protein sequence ID" value="CAF5141699.1"/>
    <property type="molecule type" value="Genomic_DNA"/>
</dbReference>
<feature type="region of interest" description="Disordered" evidence="1">
    <location>
        <begin position="26"/>
        <end position="59"/>
    </location>
</feature>
<dbReference type="Proteomes" id="UP000681967">
    <property type="component" value="Unassembled WGS sequence"/>
</dbReference>
<feature type="compositionally biased region" description="Polar residues" evidence="1">
    <location>
        <begin position="136"/>
        <end position="156"/>
    </location>
</feature>
<sequence>MSSGNVLDQPAANNAGASLVTSNNLQNNNNLISNNNNTVNNNGSSFQPVRNNSDNMGHTFENSMQMFAMKQQPMASPITGTIYTGPPAKYLSNGGMNSNGYATGGPMRPMLPPQQHNRYGSYNGNNQNYNSGGPSMQQQRRQNNSGVDNATNDSVK</sequence>
<comment type="caution">
    <text evidence="3">The sequence shown here is derived from an EMBL/GenBank/DDBJ whole genome shotgun (WGS) entry which is preliminary data.</text>
</comment>
<feature type="compositionally biased region" description="Low complexity" evidence="1">
    <location>
        <begin position="26"/>
        <end position="42"/>
    </location>
</feature>
<gene>
    <name evidence="2" type="ORF">BYL167_LOCUS70297</name>
    <name evidence="3" type="ORF">GIL414_LOCUS80705</name>
</gene>
<dbReference type="Proteomes" id="UP000681720">
    <property type="component" value="Unassembled WGS sequence"/>
</dbReference>
<feature type="region of interest" description="Disordered" evidence="1">
    <location>
        <begin position="95"/>
        <end position="156"/>
    </location>
</feature>
<feature type="compositionally biased region" description="Polar residues" evidence="1">
    <location>
        <begin position="43"/>
        <end position="59"/>
    </location>
</feature>
<feature type="compositionally biased region" description="Low complexity" evidence="1">
    <location>
        <begin position="117"/>
        <end position="135"/>
    </location>
</feature>